<name>A0A381Z7N6_9ZZZZ</name>
<protein>
    <submittedName>
        <fullName evidence="1">Uncharacterized protein</fullName>
    </submittedName>
</protein>
<gene>
    <name evidence="1" type="ORF">METZ01_LOCUS137647</name>
</gene>
<dbReference type="AlphaFoldDB" id="A0A381Z7N6"/>
<accession>A0A381Z7N6</accession>
<reference evidence="1" key="1">
    <citation type="submission" date="2018-05" db="EMBL/GenBank/DDBJ databases">
        <authorList>
            <person name="Lanie J.A."/>
            <person name="Ng W.-L."/>
            <person name="Kazmierczak K.M."/>
            <person name="Andrzejewski T.M."/>
            <person name="Davidsen T.M."/>
            <person name="Wayne K.J."/>
            <person name="Tettelin H."/>
            <person name="Glass J.I."/>
            <person name="Rusch D."/>
            <person name="Podicherti R."/>
            <person name="Tsui H.-C.T."/>
            <person name="Winkler M.E."/>
        </authorList>
    </citation>
    <scope>NUCLEOTIDE SEQUENCE</scope>
</reference>
<sequence>MVRGYSHLLMETSMLGNSRMATFGTERHMK</sequence>
<organism evidence="1">
    <name type="scientific">marine metagenome</name>
    <dbReference type="NCBI Taxonomy" id="408172"/>
    <lineage>
        <taxon>unclassified sequences</taxon>
        <taxon>metagenomes</taxon>
        <taxon>ecological metagenomes</taxon>
    </lineage>
</organism>
<proteinExistence type="predicted"/>
<dbReference type="EMBL" id="UINC01020120">
    <property type="protein sequence ID" value="SVA84793.1"/>
    <property type="molecule type" value="Genomic_DNA"/>
</dbReference>
<evidence type="ECO:0000313" key="1">
    <source>
        <dbReference type="EMBL" id="SVA84793.1"/>
    </source>
</evidence>